<dbReference type="SUPFAM" id="SSF55797">
    <property type="entry name" value="PR-1-like"/>
    <property type="match status" value="1"/>
</dbReference>
<dbReference type="GO" id="GO:0005576">
    <property type="term" value="C:extracellular region"/>
    <property type="evidence" value="ECO:0007669"/>
    <property type="project" value="InterPro"/>
</dbReference>
<dbReference type="EMBL" id="UZAN01054660">
    <property type="protein sequence ID" value="VDP90526.1"/>
    <property type="molecule type" value="Genomic_DNA"/>
</dbReference>
<sequence length="193" mass="21670">MKSFYLTILSLALAGLAVSITVDEKNLLLRLHNAARTRILNCSVPGQPPARSMQMLKWHDGLSKKAQQWSDRCITGHDKNDDRKLPEFWWVGQNFAGFPSVEPGFNAWFDEYKQYNFMANTCSGVCGHYTQLVWADTEYVGCGVTKCTKPSFPYGYSIVCNYGLGGNMNGARPYTAGTLGDCRKTSKSLLYFY</sequence>
<dbReference type="CDD" id="cd05380">
    <property type="entry name" value="CAP_euk"/>
    <property type="match status" value="1"/>
</dbReference>
<dbReference type="InterPro" id="IPR018244">
    <property type="entry name" value="Allrgn_V5/Tpx1_CS"/>
</dbReference>
<evidence type="ECO:0000259" key="2">
    <source>
        <dbReference type="SMART" id="SM00198"/>
    </source>
</evidence>
<dbReference type="PANTHER" id="PTHR10334">
    <property type="entry name" value="CYSTEINE-RICH SECRETORY PROTEIN-RELATED"/>
    <property type="match status" value="1"/>
</dbReference>
<dbReference type="PRINTS" id="PR00837">
    <property type="entry name" value="V5TPXLIKE"/>
</dbReference>
<evidence type="ECO:0000313" key="4">
    <source>
        <dbReference type="Proteomes" id="UP000272942"/>
    </source>
</evidence>
<accession>A0A183B220</accession>
<dbReference type="Proteomes" id="UP000272942">
    <property type="component" value="Unassembled WGS sequence"/>
</dbReference>
<evidence type="ECO:0000313" key="5">
    <source>
        <dbReference type="WBParaSite" id="ECPE_0001329401-mRNA-1"/>
    </source>
</evidence>
<feature type="signal peptide" evidence="1">
    <location>
        <begin position="1"/>
        <end position="19"/>
    </location>
</feature>
<protein>
    <submittedName>
        <fullName evidence="5">SCP domain-containing protein</fullName>
    </submittedName>
</protein>
<dbReference type="WBParaSite" id="ECPE_0001329401-mRNA-1">
    <property type="protein sequence ID" value="ECPE_0001329401-mRNA-1"/>
    <property type="gene ID" value="ECPE_0001329401"/>
</dbReference>
<dbReference type="OrthoDB" id="43654at2759"/>
<dbReference type="PROSITE" id="PS01009">
    <property type="entry name" value="CRISP_1"/>
    <property type="match status" value="1"/>
</dbReference>
<organism evidence="5">
    <name type="scientific">Echinostoma caproni</name>
    <dbReference type="NCBI Taxonomy" id="27848"/>
    <lineage>
        <taxon>Eukaryota</taxon>
        <taxon>Metazoa</taxon>
        <taxon>Spiralia</taxon>
        <taxon>Lophotrochozoa</taxon>
        <taxon>Platyhelminthes</taxon>
        <taxon>Trematoda</taxon>
        <taxon>Digenea</taxon>
        <taxon>Plagiorchiida</taxon>
        <taxon>Echinostomata</taxon>
        <taxon>Echinostomatoidea</taxon>
        <taxon>Echinostomatidae</taxon>
        <taxon>Echinostoma</taxon>
    </lineage>
</organism>
<proteinExistence type="predicted"/>
<dbReference type="InterPro" id="IPR035940">
    <property type="entry name" value="CAP_sf"/>
</dbReference>
<keyword evidence="4" id="KW-1185">Reference proteome</keyword>
<keyword evidence="1" id="KW-0732">Signal</keyword>
<dbReference type="SMART" id="SM00198">
    <property type="entry name" value="SCP"/>
    <property type="match status" value="1"/>
</dbReference>
<dbReference type="InterPro" id="IPR001283">
    <property type="entry name" value="CRISP-related"/>
</dbReference>
<dbReference type="AlphaFoldDB" id="A0A183B220"/>
<evidence type="ECO:0000313" key="3">
    <source>
        <dbReference type="EMBL" id="VDP90526.1"/>
    </source>
</evidence>
<reference evidence="3 4" key="2">
    <citation type="submission" date="2018-11" db="EMBL/GenBank/DDBJ databases">
        <authorList>
            <consortium name="Pathogen Informatics"/>
        </authorList>
    </citation>
    <scope>NUCLEOTIDE SEQUENCE [LARGE SCALE GENOMIC DNA]</scope>
    <source>
        <strain evidence="3 4">Egypt</strain>
    </source>
</reference>
<dbReference type="InterPro" id="IPR002413">
    <property type="entry name" value="V5_allergen-like"/>
</dbReference>
<evidence type="ECO:0000256" key="1">
    <source>
        <dbReference type="SAM" id="SignalP"/>
    </source>
</evidence>
<gene>
    <name evidence="3" type="ORF">ECPE_LOCUS13254</name>
</gene>
<dbReference type="InterPro" id="IPR014044">
    <property type="entry name" value="CAP_dom"/>
</dbReference>
<reference evidence="5" key="1">
    <citation type="submission" date="2016-06" db="UniProtKB">
        <authorList>
            <consortium name="WormBaseParasite"/>
        </authorList>
    </citation>
    <scope>IDENTIFICATION</scope>
</reference>
<name>A0A183B220_9TREM</name>
<dbReference type="Pfam" id="PF00188">
    <property type="entry name" value="CAP"/>
    <property type="match status" value="1"/>
</dbReference>
<dbReference type="Gene3D" id="3.40.33.10">
    <property type="entry name" value="CAP"/>
    <property type="match status" value="1"/>
</dbReference>
<feature type="domain" description="SCP" evidence="2">
    <location>
        <begin position="23"/>
        <end position="170"/>
    </location>
</feature>
<dbReference type="PRINTS" id="PR00838">
    <property type="entry name" value="V5ALLERGEN"/>
</dbReference>
<feature type="chain" id="PRO_5043138270" evidence="1">
    <location>
        <begin position="20"/>
        <end position="193"/>
    </location>
</feature>